<dbReference type="Pfam" id="PF02801">
    <property type="entry name" value="Ketoacyl-synt_C"/>
    <property type="match status" value="1"/>
</dbReference>
<dbReference type="PANTHER" id="PTHR43074">
    <property type="entry name" value="OMEGA-3 POLYUNSATURATED FATTY ACID SYNTHASE PFAB-RELATED"/>
    <property type="match status" value="1"/>
</dbReference>
<dbReference type="CDD" id="cd00833">
    <property type="entry name" value="PKS"/>
    <property type="match status" value="1"/>
</dbReference>
<evidence type="ECO:0000313" key="5">
    <source>
        <dbReference type="Proteomes" id="UP000621307"/>
    </source>
</evidence>
<protein>
    <submittedName>
        <fullName evidence="4">Type I polyketide synthase</fullName>
    </submittedName>
</protein>
<evidence type="ECO:0000313" key="4">
    <source>
        <dbReference type="EMBL" id="MBD2251015.1"/>
    </source>
</evidence>
<dbReference type="InterPro" id="IPR014030">
    <property type="entry name" value="Ketoacyl_synth_N"/>
</dbReference>
<comment type="caution">
    <text evidence="4">The sequence shown here is derived from an EMBL/GenBank/DDBJ whole genome shotgun (WGS) entry which is preliminary data.</text>
</comment>
<feature type="domain" description="Ketosynthase family 3 (KS3)" evidence="3">
    <location>
        <begin position="9"/>
        <end position="460"/>
    </location>
</feature>
<gene>
    <name evidence="4" type="ORF">H6G14_06805</name>
</gene>
<dbReference type="PROSITE" id="PS52004">
    <property type="entry name" value="KS3_2"/>
    <property type="match status" value="1"/>
</dbReference>
<dbReference type="InterPro" id="IPR014043">
    <property type="entry name" value="Acyl_transferase_dom"/>
</dbReference>
<dbReference type="InterPro" id="IPR016039">
    <property type="entry name" value="Thiolase-like"/>
</dbReference>
<dbReference type="InterPro" id="IPR020841">
    <property type="entry name" value="PKS_Beta-ketoAc_synthase_dom"/>
</dbReference>
<feature type="region of interest" description="Disordered" evidence="2">
    <location>
        <begin position="1016"/>
        <end position="1037"/>
    </location>
</feature>
<keyword evidence="1" id="KW-0808">Transferase</keyword>
<name>A0ABR8BAP4_9NOSO</name>
<dbReference type="InterPro" id="IPR001227">
    <property type="entry name" value="Ac_transferase_dom_sf"/>
</dbReference>
<dbReference type="SUPFAM" id="SSF53901">
    <property type="entry name" value="Thiolase-like"/>
    <property type="match status" value="2"/>
</dbReference>
<comment type="similarity">
    <text evidence="1">Belongs to the thiolase-like superfamily. Beta-ketoacyl-ACP synthases family.</text>
</comment>
<dbReference type="Pfam" id="PF16197">
    <property type="entry name" value="KAsynt_C_assoc"/>
    <property type="match status" value="1"/>
</dbReference>
<dbReference type="SMART" id="SM00827">
    <property type="entry name" value="PKS_AT"/>
    <property type="match status" value="1"/>
</dbReference>
<dbReference type="InterPro" id="IPR014181">
    <property type="entry name" value="Omega3_polyunsat_FA_synth-like"/>
</dbReference>
<reference evidence="4 5" key="1">
    <citation type="journal article" date="2020" name="ISME J.">
        <title>Comparative genomics reveals insights into cyanobacterial evolution and habitat adaptation.</title>
        <authorList>
            <person name="Chen M.Y."/>
            <person name="Teng W.K."/>
            <person name="Zhao L."/>
            <person name="Hu C.X."/>
            <person name="Zhou Y.K."/>
            <person name="Han B.P."/>
            <person name="Song L.R."/>
            <person name="Shu W.S."/>
        </authorList>
    </citation>
    <scope>NUCLEOTIDE SEQUENCE [LARGE SCALE GENOMIC DNA]</scope>
    <source>
        <strain evidence="4 5">FACHB-3921</strain>
    </source>
</reference>
<dbReference type="EMBL" id="JACJQL010000006">
    <property type="protein sequence ID" value="MBD2251015.1"/>
    <property type="molecule type" value="Genomic_DNA"/>
</dbReference>
<evidence type="ECO:0000256" key="1">
    <source>
        <dbReference type="RuleBase" id="RU003694"/>
    </source>
</evidence>
<accession>A0ABR8BAP4</accession>
<sequence>MFAAENNNTAKIAIVGMDAFFGECNGLDAFERSIYDGKQHFITLPPKRWYGIDEQKDLLQEYGLTDGKAPVGAYIKDFDLDTLAYKIPPNEVEKLNPQQLLLLTVADRALKDAKIPEGGNVAVIIAAEAELSVHKLQQRWDSSWQVKDGLNAAEITLPSPQVAQLESIVRDSVHHQVEIGEYLSYITNIMASRISSLWNFTGPSFTLTAVESSAFKAVEVAQMLLMTQEVDAVVVGAVDLAGGVENVLLRSQAAPINTGANTLSYDQKANGWTVGEGAGAVVLKRHQQAIENGDRIYAVIDAISIGQSHTKIDGDSVNQACQQALKMAGVPPEQVKYVEVCASGISQEDEAEIAGLVQAYPSVGDGLHCAIGSVKANIGHTFVASGIASLIKTALCLYYRYIPATPNWSGVKTPQVFEGSPFYVVTESRPWFLSKNASRRIAAINGMGCDGSYAHVILSEETNQGERPNQYLEQMPFLLFPVAGDDRTSLLEALNKLQKSIAESADFSRSASQAFTTFQQQSPANYAVSITGRNKKELLREIESARKGINTAFDKGTDWQTPVGSYFTAQPLGKKGEVAYVYPAAVNSYIGIGRNLFRLFPKLHDNSFVKSLYKRAADIERLVFPRSLNKLSTRQLEQLEKKLLSDSLAMFEAEIFCTRLLTTIIRDDFQVHPKYVFGYSLGETSMMVAQGIWSNFSEVSNSFNSSTLFGDRLSGPKNAVREYWGLPKADTASGDNLWGNYVLMASPLQVRDAIRNEPRVYLTQINTPEEVLIAGDPAACQRVIKTIGCNSFTAPFDHVIHCQAMRSEYDEFVELNSLPVQDIADITFYSAAEYQPIKLETGVVANSLATGLSQELDFPKLVNRIYDDGAKIFIEAGPGSVCSRWIDKILEDKEHITVSLNRRGIDDHTSFVKALAKLVSHRVNVDLSPLYSPVIETSNLNKVILRKITVGGDSITEKILSPENLQLFAEVREKKQQNIAPSSKVLGINSTYLSHQKSLPKPKPFSAENIIEHGLKPEEPLKSSELTATQPATPSDFLSNTTTDIEFATIINMLDLNKAQYQKLNANNLQITQNHTAFLKARQDFSQQMSEIIQLQMVCAEDLLQEDGN</sequence>
<dbReference type="SMART" id="SM00825">
    <property type="entry name" value="PKS_KS"/>
    <property type="match status" value="1"/>
</dbReference>
<dbReference type="Gene3D" id="3.40.47.10">
    <property type="match status" value="1"/>
</dbReference>
<dbReference type="Gene3D" id="3.30.70.3290">
    <property type="match status" value="1"/>
</dbReference>
<keyword evidence="5" id="KW-1185">Reference proteome</keyword>
<dbReference type="RefSeq" id="WP_190566336.1">
    <property type="nucleotide sequence ID" value="NZ_JACJQL010000006.1"/>
</dbReference>
<dbReference type="Pfam" id="PF00109">
    <property type="entry name" value="ketoacyl-synt"/>
    <property type="match status" value="1"/>
</dbReference>
<evidence type="ECO:0000259" key="3">
    <source>
        <dbReference type="PROSITE" id="PS52004"/>
    </source>
</evidence>
<dbReference type="NCBIfam" id="TIGR02816">
    <property type="entry name" value="pfaB_fam"/>
    <property type="match status" value="1"/>
</dbReference>
<dbReference type="Proteomes" id="UP000621307">
    <property type="component" value="Unassembled WGS sequence"/>
</dbReference>
<dbReference type="InterPro" id="IPR032821">
    <property type="entry name" value="PKS_assoc"/>
</dbReference>
<dbReference type="InterPro" id="IPR052568">
    <property type="entry name" value="PKS-FAS_Synthase"/>
</dbReference>
<dbReference type="Gene3D" id="3.40.366.10">
    <property type="entry name" value="Malonyl-Coenzyme A Acyl Carrier Protein, domain 2"/>
    <property type="match status" value="2"/>
</dbReference>
<dbReference type="SUPFAM" id="SSF52151">
    <property type="entry name" value="FabD/lysophospholipase-like"/>
    <property type="match status" value="1"/>
</dbReference>
<dbReference type="InterPro" id="IPR016035">
    <property type="entry name" value="Acyl_Trfase/lysoPLipase"/>
</dbReference>
<dbReference type="PANTHER" id="PTHR43074:SF1">
    <property type="entry name" value="BETA-KETOACYL SYNTHASE FAMILY PROTEIN-RELATED"/>
    <property type="match status" value="1"/>
</dbReference>
<organism evidence="4 5">
    <name type="scientific">Nostoc parmelioides FACHB-3921</name>
    <dbReference type="NCBI Taxonomy" id="2692909"/>
    <lineage>
        <taxon>Bacteria</taxon>
        <taxon>Bacillati</taxon>
        <taxon>Cyanobacteriota</taxon>
        <taxon>Cyanophyceae</taxon>
        <taxon>Nostocales</taxon>
        <taxon>Nostocaceae</taxon>
        <taxon>Nostoc</taxon>
    </lineage>
</organism>
<dbReference type="InterPro" id="IPR014031">
    <property type="entry name" value="Ketoacyl_synth_C"/>
</dbReference>
<feature type="compositionally biased region" description="Polar residues" evidence="2">
    <location>
        <begin position="1024"/>
        <end position="1037"/>
    </location>
</feature>
<proteinExistence type="inferred from homology"/>
<evidence type="ECO:0000256" key="2">
    <source>
        <dbReference type="SAM" id="MobiDB-lite"/>
    </source>
</evidence>